<evidence type="ECO:0000256" key="2">
    <source>
        <dbReference type="SAM" id="Phobius"/>
    </source>
</evidence>
<dbReference type="InterPro" id="IPR000591">
    <property type="entry name" value="DEP_dom"/>
</dbReference>
<accession>A0AAQ4DQ99</accession>
<feature type="transmembrane region" description="Helical" evidence="2">
    <location>
        <begin position="429"/>
        <end position="450"/>
    </location>
</feature>
<dbReference type="PANTHER" id="PTHR22829:SF5">
    <property type="entry name" value="INTEGRAL MEMBRANE PROTEIN GPR155"/>
    <property type="match status" value="1"/>
</dbReference>
<reference evidence="4 5" key="1">
    <citation type="journal article" date="2023" name="Arcadia Sci">
        <title>De novo assembly of a long-read Amblyomma americanum tick genome.</title>
        <authorList>
            <person name="Chou S."/>
            <person name="Poskanzer K.E."/>
            <person name="Rollins M."/>
            <person name="Thuy-Boun P.S."/>
        </authorList>
    </citation>
    <scope>NUCLEOTIDE SEQUENCE [LARGE SCALE GENOMIC DNA]</scope>
    <source>
        <strain evidence="4">F_SG_1</strain>
        <tissue evidence="4">Salivary glands</tissue>
    </source>
</reference>
<keyword evidence="2" id="KW-0472">Membrane</keyword>
<feature type="transmembrane region" description="Helical" evidence="2">
    <location>
        <begin position="470"/>
        <end position="491"/>
    </location>
</feature>
<comment type="caution">
    <text evidence="4">The sequence shown here is derived from an EMBL/GenBank/DDBJ whole genome shotgun (WGS) entry which is preliminary data.</text>
</comment>
<dbReference type="InterPro" id="IPR051832">
    <property type="entry name" value="mTOR-Rac_regulators"/>
</dbReference>
<protein>
    <recommendedName>
        <fullName evidence="3">DEP domain-containing protein</fullName>
    </recommendedName>
</protein>
<dbReference type="Proteomes" id="UP001321473">
    <property type="component" value="Unassembled WGS sequence"/>
</dbReference>
<evidence type="ECO:0000256" key="1">
    <source>
        <dbReference type="SAM" id="MobiDB-lite"/>
    </source>
</evidence>
<evidence type="ECO:0000313" key="4">
    <source>
        <dbReference type="EMBL" id="KAK8764639.1"/>
    </source>
</evidence>
<feature type="transmembrane region" description="Helical" evidence="2">
    <location>
        <begin position="290"/>
        <end position="316"/>
    </location>
</feature>
<feature type="transmembrane region" description="Helical" evidence="2">
    <location>
        <begin position="529"/>
        <end position="558"/>
    </location>
</feature>
<keyword evidence="5" id="KW-1185">Reference proteome</keyword>
<keyword evidence="2" id="KW-1133">Transmembrane helix</keyword>
<evidence type="ECO:0000259" key="3">
    <source>
        <dbReference type="PROSITE" id="PS50186"/>
    </source>
</evidence>
<dbReference type="Gene3D" id="1.10.10.10">
    <property type="entry name" value="Winged helix-like DNA-binding domain superfamily/Winged helix DNA-binding domain"/>
    <property type="match status" value="1"/>
</dbReference>
<proteinExistence type="predicted"/>
<feature type="transmembrane region" description="Helical" evidence="2">
    <location>
        <begin position="164"/>
        <end position="189"/>
    </location>
</feature>
<dbReference type="SUPFAM" id="SSF46785">
    <property type="entry name" value="Winged helix' DNA-binding domain"/>
    <property type="match status" value="1"/>
</dbReference>
<keyword evidence="2" id="KW-0812">Transmembrane</keyword>
<feature type="domain" description="DEP" evidence="3">
    <location>
        <begin position="859"/>
        <end position="913"/>
    </location>
</feature>
<feature type="transmembrane region" description="Helical" evidence="2">
    <location>
        <begin position="616"/>
        <end position="635"/>
    </location>
</feature>
<feature type="region of interest" description="Disordered" evidence="1">
    <location>
        <begin position="665"/>
        <end position="699"/>
    </location>
</feature>
<name>A0AAQ4DQ99_AMBAM</name>
<dbReference type="EMBL" id="JARKHS020028141">
    <property type="protein sequence ID" value="KAK8764639.1"/>
    <property type="molecule type" value="Genomic_DNA"/>
</dbReference>
<feature type="compositionally biased region" description="Basic and acidic residues" evidence="1">
    <location>
        <begin position="665"/>
        <end position="674"/>
    </location>
</feature>
<dbReference type="InterPro" id="IPR036388">
    <property type="entry name" value="WH-like_DNA-bd_sf"/>
</dbReference>
<feature type="transmembrane region" description="Helical" evidence="2">
    <location>
        <begin position="404"/>
        <end position="422"/>
    </location>
</feature>
<dbReference type="InterPro" id="IPR036390">
    <property type="entry name" value="WH_DNA-bd_sf"/>
</dbReference>
<gene>
    <name evidence="4" type="ORF">V5799_032754</name>
</gene>
<feature type="transmembrane region" description="Helical" evidence="2">
    <location>
        <begin position="134"/>
        <end position="152"/>
    </location>
</feature>
<sequence>MVTTTIGTLPIYSTLPCGLTFTSEPSRDPRSARWGSLSEPVQQSPVCLHRYIEVLCECPEQFSANVRQKPQAIVAAMWDASEVVAPAGPQTPASCSLKVQLVAFSWTLVKCFVVVLLGFVFGKCRLVKGREVRALDLLASHVCLSALLFLNLSQLRLRTIEWRLVASLLLGKAALFALVAAATCALSSARRLPGRAAGGRLATAGLYAIFVTQVNDFGIAFPLVESVFGQSHPDLAGYLYLVAPLSLVVLNPVGFFLAEVQGPRLSQRHVGPPVDMKPQRQPVVSEVTKAAMWAVFKAVSHPHVLFSLLAILVNVWRSGKELPVPLASILKLLGDAFAAPILFLLGYHIERAFQEPDVREHLYPALVLSAVKSFALPVFLKVFVELVLHWSGAATAGVKDQANFAFLYGSAPTAPIVILYASQRALPTGTLATGVGVCTLLSVPVMFASASVISDERLGSDSSHLQMKPALASLSGLSLLASVFVIGLFFLTRRTGGLIRNVFMCLLACEVVKSLGVLLWLLLSPHNQWGPLAVFLVTCGQYSSRAWTACIALCVFLLKHYRPPELSTHARVMFFVAYGVPVILTATVMIAGRLVCRPESNSDVEVPLFFNGECEAVASVVLLSVCAGLIALCLLQHAYERALRTSFAECCCCCRSRRSITHESAAHGTSDKAPCRRKRDGLSSNDCQSEDSATPKGRVRFDLSPSGRVSWPGKKDDTAVRTYDPEHDVRGLTLLIATLFFSVLIGIFVSYGRLFVGLPHGVFRALQLVDATLSFGQGMLVFLACGLEGKLLSEAKARALQLLRIGGKPRRQKERIVSAGLQDANQLACRQFSVYHRRAFEEFLDESEAFPASLARSPFHGHRLVDWLLDAGLVSSREAGVVYGRRLIDGGLVAHSDRSMHFYDGPYDYVFLC</sequence>
<dbReference type="Pfam" id="PF05462">
    <property type="entry name" value="Dicty_CAR"/>
    <property type="match status" value="1"/>
</dbReference>
<feature type="transmembrane region" description="Helical" evidence="2">
    <location>
        <begin position="328"/>
        <end position="349"/>
    </location>
</feature>
<dbReference type="PANTHER" id="PTHR22829">
    <property type="entry name" value="DEP DOMAIN PROTEIN"/>
    <property type="match status" value="1"/>
</dbReference>
<feature type="transmembrane region" description="Helical" evidence="2">
    <location>
        <begin position="235"/>
        <end position="258"/>
    </location>
</feature>
<feature type="transmembrane region" description="Helical" evidence="2">
    <location>
        <begin position="503"/>
        <end position="523"/>
    </location>
</feature>
<evidence type="ECO:0000313" key="5">
    <source>
        <dbReference type="Proteomes" id="UP001321473"/>
    </source>
</evidence>
<dbReference type="GO" id="GO:0035556">
    <property type="term" value="P:intracellular signal transduction"/>
    <property type="evidence" value="ECO:0007669"/>
    <property type="project" value="InterPro"/>
</dbReference>
<feature type="transmembrane region" description="Helical" evidence="2">
    <location>
        <begin position="570"/>
        <end position="596"/>
    </location>
</feature>
<feature type="compositionally biased region" description="Polar residues" evidence="1">
    <location>
        <begin position="682"/>
        <end position="692"/>
    </location>
</feature>
<feature type="transmembrane region" description="Helical" evidence="2">
    <location>
        <begin position="201"/>
        <end position="223"/>
    </location>
</feature>
<dbReference type="AlphaFoldDB" id="A0AAQ4DQ99"/>
<feature type="transmembrane region" description="Helical" evidence="2">
    <location>
        <begin position="101"/>
        <end position="122"/>
    </location>
</feature>
<dbReference type="GO" id="GO:0030514">
    <property type="term" value="P:negative regulation of BMP signaling pathway"/>
    <property type="evidence" value="ECO:0007669"/>
    <property type="project" value="TreeGrafter"/>
</dbReference>
<feature type="transmembrane region" description="Helical" evidence="2">
    <location>
        <begin position="731"/>
        <end position="751"/>
    </location>
</feature>
<feature type="transmembrane region" description="Helical" evidence="2">
    <location>
        <begin position="361"/>
        <end position="384"/>
    </location>
</feature>
<dbReference type="PROSITE" id="PS50186">
    <property type="entry name" value="DEP"/>
    <property type="match status" value="1"/>
</dbReference>
<organism evidence="4 5">
    <name type="scientific">Amblyomma americanum</name>
    <name type="common">Lone star tick</name>
    <dbReference type="NCBI Taxonomy" id="6943"/>
    <lineage>
        <taxon>Eukaryota</taxon>
        <taxon>Metazoa</taxon>
        <taxon>Ecdysozoa</taxon>
        <taxon>Arthropoda</taxon>
        <taxon>Chelicerata</taxon>
        <taxon>Arachnida</taxon>
        <taxon>Acari</taxon>
        <taxon>Parasitiformes</taxon>
        <taxon>Ixodida</taxon>
        <taxon>Ixodoidea</taxon>
        <taxon>Ixodidae</taxon>
        <taxon>Amblyomminae</taxon>
        <taxon>Amblyomma</taxon>
    </lineage>
</organism>